<dbReference type="InterPro" id="IPR000819">
    <property type="entry name" value="Peptidase_M17_C"/>
</dbReference>
<dbReference type="InterPro" id="IPR011356">
    <property type="entry name" value="Leucine_aapep/pepB"/>
</dbReference>
<dbReference type="SUPFAM" id="SSF53187">
    <property type="entry name" value="Zn-dependent exopeptidases"/>
    <property type="match status" value="1"/>
</dbReference>
<dbReference type="AlphaFoldDB" id="A0A1G2B7D5"/>
<feature type="domain" description="Cytosol aminopeptidase" evidence="5">
    <location>
        <begin position="361"/>
        <end position="368"/>
    </location>
</feature>
<evidence type="ECO:0000256" key="3">
    <source>
        <dbReference type="ARBA" id="ARBA00022670"/>
    </source>
</evidence>
<dbReference type="EMBL" id="MHKD01000004">
    <property type="protein sequence ID" value="OGY85128.1"/>
    <property type="molecule type" value="Genomic_DNA"/>
</dbReference>
<dbReference type="GO" id="GO:0070006">
    <property type="term" value="F:metalloaminopeptidase activity"/>
    <property type="evidence" value="ECO:0007669"/>
    <property type="project" value="InterPro"/>
</dbReference>
<name>A0A1G2B7D5_9BACT</name>
<dbReference type="SUPFAM" id="SSF52949">
    <property type="entry name" value="Macro domain-like"/>
    <property type="match status" value="1"/>
</dbReference>
<proteinExistence type="inferred from homology"/>
<dbReference type="PANTHER" id="PTHR11963">
    <property type="entry name" value="LEUCINE AMINOPEPTIDASE-RELATED"/>
    <property type="match status" value="1"/>
</dbReference>
<dbReference type="PANTHER" id="PTHR11963:SF23">
    <property type="entry name" value="CYTOSOL AMINOPEPTIDASE"/>
    <property type="match status" value="1"/>
</dbReference>
<dbReference type="PROSITE" id="PS00631">
    <property type="entry name" value="CYTOSOL_AP"/>
    <property type="match status" value="1"/>
</dbReference>
<evidence type="ECO:0000256" key="1">
    <source>
        <dbReference type="ARBA" id="ARBA00009528"/>
    </source>
</evidence>
<dbReference type="Proteomes" id="UP000176952">
    <property type="component" value="Unassembled WGS sequence"/>
</dbReference>
<dbReference type="GO" id="GO:0005737">
    <property type="term" value="C:cytoplasm"/>
    <property type="evidence" value="ECO:0007669"/>
    <property type="project" value="InterPro"/>
</dbReference>
<dbReference type="STRING" id="1798542.A3F54_04345"/>
<evidence type="ECO:0000256" key="4">
    <source>
        <dbReference type="ARBA" id="ARBA00022801"/>
    </source>
</evidence>
<organism evidence="6 7">
    <name type="scientific">Candidatus Kerfeldbacteria bacterium RIFCSPHIGHO2_12_FULL_48_17</name>
    <dbReference type="NCBI Taxonomy" id="1798542"/>
    <lineage>
        <taxon>Bacteria</taxon>
        <taxon>Candidatus Kerfeldiibacteriota</taxon>
    </lineage>
</organism>
<dbReference type="Gene3D" id="3.40.630.10">
    <property type="entry name" value="Zn peptidases"/>
    <property type="match status" value="1"/>
</dbReference>
<dbReference type="Pfam" id="PF00883">
    <property type="entry name" value="Peptidase_M17"/>
    <property type="match status" value="1"/>
</dbReference>
<evidence type="ECO:0000313" key="6">
    <source>
        <dbReference type="EMBL" id="OGY85128.1"/>
    </source>
</evidence>
<dbReference type="CDD" id="cd00433">
    <property type="entry name" value="Peptidase_M17"/>
    <property type="match status" value="1"/>
</dbReference>
<evidence type="ECO:0000313" key="7">
    <source>
        <dbReference type="Proteomes" id="UP000176952"/>
    </source>
</evidence>
<accession>A0A1G2B7D5</accession>
<dbReference type="Gene3D" id="3.40.220.10">
    <property type="entry name" value="Leucine Aminopeptidase, subunit E, domain 1"/>
    <property type="match status" value="1"/>
</dbReference>
<comment type="similarity">
    <text evidence="1">Belongs to the peptidase M17 family.</text>
</comment>
<dbReference type="GO" id="GO:0030145">
    <property type="term" value="F:manganese ion binding"/>
    <property type="evidence" value="ECO:0007669"/>
    <property type="project" value="InterPro"/>
</dbReference>
<keyword evidence="2" id="KW-0031">Aminopeptidase</keyword>
<dbReference type="PRINTS" id="PR00481">
    <property type="entry name" value="LAMNOPPTDASE"/>
</dbReference>
<evidence type="ECO:0000259" key="5">
    <source>
        <dbReference type="PROSITE" id="PS00631"/>
    </source>
</evidence>
<evidence type="ECO:0000256" key="2">
    <source>
        <dbReference type="ARBA" id="ARBA00022438"/>
    </source>
</evidence>
<gene>
    <name evidence="6" type="ORF">A3F54_04345</name>
</gene>
<dbReference type="GO" id="GO:0006508">
    <property type="term" value="P:proteolysis"/>
    <property type="evidence" value="ECO:0007669"/>
    <property type="project" value="UniProtKB-KW"/>
</dbReference>
<protein>
    <recommendedName>
        <fullName evidence="5">Cytosol aminopeptidase domain-containing protein</fullName>
    </recommendedName>
</protein>
<sequence>MDISIVTGSTSFSRTRSHSHSMIWSVFSRKDRKSLPMPSGLSKRDRDHIRSFFAATSWQPALRTITSVFLPDAKVVLYFLGLGSERDWTRKSFITTVRWAVRQLKSVQALDIVLFIDPLLTLAEADVGGQLELLTQNVVMANYEYVKHKTIPTPAKSVLASVRLITDKKITPTLRSSVRLGQTIGEYVNFARDLSNESAGVMNPRYFMKYIQKTARTLPGLRVRILSKKDLKRLGMNTILAVGQGSAYEPGMVILEYTNTGTGATRRAGKKPPVVFVGKGITYDTGGLNMKPPFGAMIEHMHLDMSGGAAVTAAVFAAARLKLKTHVVGLIPVAENMVSAQSVHPGDIIKTMSGKTVRISNTDAEGRLVLCDALTYAESFKPEIVVDVATLTGSALRALGKRMSSLHSQDDALAEKLLDLGQRTGDYLWRMPLLPEHLEDMRDRDADLDNLGGEPSEAGSSKGAGFLAHFTGQYRWAHIDMAPRDKTTREDVLARGATGECVRLLIAFLRTTKFL</sequence>
<comment type="caution">
    <text evidence="6">The sequence shown here is derived from an EMBL/GenBank/DDBJ whole genome shotgun (WGS) entry which is preliminary data.</text>
</comment>
<keyword evidence="4" id="KW-0378">Hydrolase</keyword>
<reference evidence="6 7" key="1">
    <citation type="journal article" date="2016" name="Nat. Commun.">
        <title>Thousands of microbial genomes shed light on interconnected biogeochemical processes in an aquifer system.</title>
        <authorList>
            <person name="Anantharaman K."/>
            <person name="Brown C.T."/>
            <person name="Hug L.A."/>
            <person name="Sharon I."/>
            <person name="Castelle C.J."/>
            <person name="Probst A.J."/>
            <person name="Thomas B.C."/>
            <person name="Singh A."/>
            <person name="Wilkins M.J."/>
            <person name="Karaoz U."/>
            <person name="Brodie E.L."/>
            <person name="Williams K.H."/>
            <person name="Hubbard S.S."/>
            <person name="Banfield J.F."/>
        </authorList>
    </citation>
    <scope>NUCLEOTIDE SEQUENCE [LARGE SCALE GENOMIC DNA]</scope>
</reference>
<keyword evidence="3" id="KW-0645">Protease</keyword>
<dbReference type="InterPro" id="IPR043472">
    <property type="entry name" value="Macro_dom-like"/>
</dbReference>